<dbReference type="InterPro" id="IPR051913">
    <property type="entry name" value="GH2_Domain-Containing"/>
</dbReference>
<dbReference type="Pfam" id="PF02836">
    <property type="entry name" value="Glyco_hydro_2_C"/>
    <property type="match status" value="1"/>
</dbReference>
<dbReference type="EMBL" id="JAKVQD010000002">
    <property type="protein sequence ID" value="MCH4552357.1"/>
    <property type="molecule type" value="Genomic_DNA"/>
</dbReference>
<feature type="domain" description="Glycoside hydrolase family 2 catalytic" evidence="5">
    <location>
        <begin position="313"/>
        <end position="599"/>
    </location>
</feature>
<evidence type="ECO:0000259" key="4">
    <source>
        <dbReference type="Pfam" id="PF00703"/>
    </source>
</evidence>
<dbReference type="PANTHER" id="PTHR42732">
    <property type="entry name" value="BETA-GALACTOSIDASE"/>
    <property type="match status" value="1"/>
</dbReference>
<dbReference type="InterPro" id="IPR008979">
    <property type="entry name" value="Galactose-bd-like_sf"/>
</dbReference>
<dbReference type="InterPro" id="IPR006101">
    <property type="entry name" value="Glyco_hydro_2"/>
</dbReference>
<evidence type="ECO:0000256" key="3">
    <source>
        <dbReference type="ARBA" id="ARBA00023295"/>
    </source>
</evidence>
<dbReference type="Proteomes" id="UP001156141">
    <property type="component" value="Unassembled WGS sequence"/>
</dbReference>
<evidence type="ECO:0000256" key="1">
    <source>
        <dbReference type="ARBA" id="ARBA00007401"/>
    </source>
</evidence>
<keyword evidence="2" id="KW-0378">Hydrolase</keyword>
<dbReference type="InterPro" id="IPR006104">
    <property type="entry name" value="Glyco_hydro_2_N"/>
</dbReference>
<evidence type="ECO:0000256" key="2">
    <source>
        <dbReference type="ARBA" id="ARBA00022801"/>
    </source>
</evidence>
<feature type="domain" description="Glycosyl hydrolases family 2 sugar binding" evidence="6">
    <location>
        <begin position="59"/>
        <end position="186"/>
    </location>
</feature>
<sequence>MNYKKGKLKREIITFLLVILITQLGISQTGRKVESFNEGWQFKKGPFTTDNIAFMQDWDKKWTDVKIPHTYNAKDMQVEHGVFYQGEAYYKKSFLVDEALKHKRLFLKFEGVGQVADLYVNGVFVGNHKGGYSAFSFEITKAVNFGEENTFVLKVNNEARQDVIPINHNLFGVYGGIHRPVWLITTNQINIDVTDHASNGVYISQEVIDNKKANVSVKVKLSSKLKNLQQVNLEHKIYNQEGKLVTKKDEKVSLSPQGVQTFTTSLILNKPHLWQGRKDPYLYKVVTAITEGAMVLDEITQPLGIRKVEVVAGEGVFLNGEKYPMYGVCRHQDWWGIGNALEKEQHDIDLEMIMEVGVTTVRLAHYQQSEYFYAKCDSLGLLVWAEIPFVNRVSGQESDNAKSQLVDLIRQNYNHPSIYVWGLHNEVYKPHDYTAQLTKELHDLAKSEDPGRFTVAVNGYGHMDHPVNLNADIQGMNRYYGWYEGKVDGLDTWAKGLQQNYSEYKVMLTEYGAGGNPNHQTEFLGDTWNYTLPFYPETYQTKTHEIQYGHIKNNPNILSSYVWNMFDFCVPKWNNGGIEARNHKGLVTFDRKTKKDAFYWYKANWSKEPVLYLAERRMVEREKQKTNIKVYSNLGEPKVYLNGTLLENPKMGTTDVCYIFENVNLTKEGNTIKAVAEKDGNTFEDVIKWNFTSEKTKDYNIKENTKAHAGF</sequence>
<accession>A0ABS9RJU8</accession>
<dbReference type="Pfam" id="PF02837">
    <property type="entry name" value="Glyco_hydro_2_N"/>
    <property type="match status" value="1"/>
</dbReference>
<dbReference type="SUPFAM" id="SSF51445">
    <property type="entry name" value="(Trans)glycosidases"/>
    <property type="match status" value="1"/>
</dbReference>
<proteinExistence type="inferred from homology"/>
<comment type="similarity">
    <text evidence="1">Belongs to the glycosyl hydrolase 2 family.</text>
</comment>
<protein>
    <submittedName>
        <fullName evidence="7">Beta-galactosidase</fullName>
    </submittedName>
</protein>
<organism evidence="7 8">
    <name type="scientific">Aestuariibaculum lutulentum</name>
    <dbReference type="NCBI Taxonomy" id="2920935"/>
    <lineage>
        <taxon>Bacteria</taxon>
        <taxon>Pseudomonadati</taxon>
        <taxon>Bacteroidota</taxon>
        <taxon>Flavobacteriia</taxon>
        <taxon>Flavobacteriales</taxon>
        <taxon>Flavobacteriaceae</taxon>
    </lineage>
</organism>
<dbReference type="SUPFAM" id="SSF49303">
    <property type="entry name" value="beta-Galactosidase/glucuronidase domain"/>
    <property type="match status" value="1"/>
</dbReference>
<dbReference type="PRINTS" id="PR00132">
    <property type="entry name" value="GLHYDRLASE2"/>
</dbReference>
<dbReference type="InterPro" id="IPR036156">
    <property type="entry name" value="Beta-gal/glucu_dom_sf"/>
</dbReference>
<dbReference type="InterPro" id="IPR006103">
    <property type="entry name" value="Glyco_hydro_2_cat"/>
</dbReference>
<evidence type="ECO:0000259" key="5">
    <source>
        <dbReference type="Pfam" id="PF02836"/>
    </source>
</evidence>
<name>A0ABS9RJU8_9FLAO</name>
<evidence type="ECO:0000313" key="8">
    <source>
        <dbReference type="Proteomes" id="UP001156141"/>
    </source>
</evidence>
<dbReference type="InterPro" id="IPR017853">
    <property type="entry name" value="GH"/>
</dbReference>
<evidence type="ECO:0000259" key="6">
    <source>
        <dbReference type="Pfam" id="PF02837"/>
    </source>
</evidence>
<comment type="caution">
    <text evidence="7">The sequence shown here is derived from an EMBL/GenBank/DDBJ whole genome shotgun (WGS) entry which is preliminary data.</text>
</comment>
<dbReference type="Gene3D" id="2.60.120.260">
    <property type="entry name" value="Galactose-binding domain-like"/>
    <property type="match status" value="1"/>
</dbReference>
<dbReference type="InterPro" id="IPR006102">
    <property type="entry name" value="Ig-like_GH2"/>
</dbReference>
<keyword evidence="8" id="KW-1185">Reference proteome</keyword>
<dbReference type="PANTHER" id="PTHR42732:SF1">
    <property type="entry name" value="BETA-MANNOSIDASE"/>
    <property type="match status" value="1"/>
</dbReference>
<dbReference type="Gene3D" id="2.60.40.10">
    <property type="entry name" value="Immunoglobulins"/>
    <property type="match status" value="2"/>
</dbReference>
<feature type="domain" description="Glycoside hydrolase family 2 immunoglobulin-like beta-sandwich" evidence="4">
    <location>
        <begin position="201"/>
        <end position="306"/>
    </location>
</feature>
<dbReference type="RefSeq" id="WP_240572700.1">
    <property type="nucleotide sequence ID" value="NZ_CP136709.1"/>
</dbReference>
<dbReference type="Gene3D" id="3.20.20.80">
    <property type="entry name" value="Glycosidases"/>
    <property type="match status" value="1"/>
</dbReference>
<keyword evidence="3" id="KW-0326">Glycosidase</keyword>
<evidence type="ECO:0000313" key="7">
    <source>
        <dbReference type="EMBL" id="MCH4552357.1"/>
    </source>
</evidence>
<dbReference type="InterPro" id="IPR013783">
    <property type="entry name" value="Ig-like_fold"/>
</dbReference>
<reference evidence="7" key="1">
    <citation type="submission" date="2022-02" db="EMBL/GenBank/DDBJ databases">
        <title>Aestuariibaculum sp., a marine bacterium isolated from sediment in Guangxi.</title>
        <authorList>
            <person name="Ying J."/>
        </authorList>
    </citation>
    <scope>NUCLEOTIDE SEQUENCE</scope>
    <source>
        <strain evidence="7">L182</strain>
    </source>
</reference>
<dbReference type="Pfam" id="PF00703">
    <property type="entry name" value="Glyco_hydro_2"/>
    <property type="match status" value="1"/>
</dbReference>
<gene>
    <name evidence="7" type="ORF">MKW35_06980</name>
</gene>
<dbReference type="SUPFAM" id="SSF49785">
    <property type="entry name" value="Galactose-binding domain-like"/>
    <property type="match status" value="1"/>
</dbReference>